<dbReference type="Pfam" id="PF01590">
    <property type="entry name" value="GAF"/>
    <property type="match status" value="1"/>
</dbReference>
<proteinExistence type="predicted"/>
<dbReference type="InterPro" id="IPR050697">
    <property type="entry name" value="Adenylyl/Guanylyl_Cyclase_3/4"/>
</dbReference>
<dbReference type="Gene3D" id="1.10.150.50">
    <property type="entry name" value="Transcription Factor, Ets-1"/>
    <property type="match status" value="1"/>
</dbReference>
<dbReference type="SMART" id="SM00065">
    <property type="entry name" value="GAF"/>
    <property type="match status" value="1"/>
</dbReference>
<reference evidence="2" key="1">
    <citation type="submission" date="2020-06" db="EMBL/GenBank/DDBJ databases">
        <authorList>
            <consortium name="Plant Systems Biology data submission"/>
        </authorList>
    </citation>
    <scope>NUCLEOTIDE SEQUENCE</scope>
    <source>
        <strain evidence="2">D6</strain>
    </source>
</reference>
<dbReference type="GO" id="GO:0016301">
    <property type="term" value="F:kinase activity"/>
    <property type="evidence" value="ECO:0007669"/>
    <property type="project" value="UniProtKB-KW"/>
</dbReference>
<sequence>MGASNSKLEDLSVEDICEYVTQLGSKYKSYGEAINSNALDGEILASMELDEEMKETMECLEITNFLHQRVLLKKWRKAKEVTGENAPEGKSLPSAAGVKPELARSSTTFSAQTDASEITLDTAMSTAVSSSNYTRRMEDQQDEDERYWGPPCPPAPVPVGLVVSVEQQQLVDTFSLPKSEDLLPADSQDLHPFRRIAEQCLGDMRSSVAEVNLLDTTHFEDKSGMNNLAVVWPGQETPVRMHFDKPGDWDACRRFILGSDEDFYMEDCAKEIAQELGFKEPARYYGYVVRQNGVRVGTVCTVVELTKSEETSHQEKVDILKFCATAAERQIERRRVLLERTQHLAQGIDQLKKSGVDQVVEPPFGPVKAVMASHLADRDTLFPYPTEPETHQPYNGSPTLPHFSRRSAHMPSYSNALQADAAQRMHLSYSTSQVDPIAKNDMQRTAQMNSMKLMQMDPLSEEAKVIQKLVDMTGALFGAEYAFVSFLDHQHFYELFPTFPQGEKAVSAKFRSFLNDTCEPLRRHPMTGETFVYRASRSGALCNYTVMDPSPQHQCFVVHDVARDESLVYQKEQYDIGFYSGAPIIVRGHAVAGLCMVAMQAKRNFSRSQEAQQEHLARLIGQQLETWALGQEVRKLENHRSLLLTDNTQSQALSRMPSNRPEGHAALVFTSVEGVDALRICNGLERALLLHDHVVRSKLVENGGYEVMREADGSFQLAFMDVVDAVNFALQTQEALFQAPWDEDILAQPEARADCSKSFRGLRVKMAVHSGDVELACEALSGRVSYTGETFHIGKCLGSMGHGGQILVTSDVWDIASHLVSSTLGSPQVLDLGCHVMASGSSDIHDGVTIQNIIQLVPSSLAHDYVENRRLLTGERCAAATVGRVFPAIKTTKAVSASFHDAPCSSNNISIVSVNTSEVQAIADDSSLVLAALSKTIDTVLKENFEGGYQCKDFLVAFHAVSDAVRFALKIQDKLEKENVLDVCLKNKVRIGIQEGVFESMGPNPVTGRAEYFGAVSQYASLVAEAASPGCVYLGKAGSDLDAFLQPVTSGFMLDFTGRRSFQGVDEEFILYKCQPCRSWYDSMMDKRAGRRSLQAPWRDYY</sequence>
<keyword evidence="3" id="KW-1185">Reference proteome</keyword>
<dbReference type="AlphaFoldDB" id="A0A9N8ER84"/>
<evidence type="ECO:0000313" key="2">
    <source>
        <dbReference type="EMBL" id="CAB9526597.1"/>
    </source>
</evidence>
<name>A0A9N8ER84_9STRA</name>
<dbReference type="InterPro" id="IPR029016">
    <property type="entry name" value="GAF-like_dom_sf"/>
</dbReference>
<dbReference type="SUPFAM" id="SSF55781">
    <property type="entry name" value="GAF domain-like"/>
    <property type="match status" value="1"/>
</dbReference>
<dbReference type="Gene3D" id="3.30.450.40">
    <property type="match status" value="1"/>
</dbReference>
<dbReference type="InterPro" id="IPR003018">
    <property type="entry name" value="GAF"/>
</dbReference>
<dbReference type="PANTHER" id="PTHR43081">
    <property type="entry name" value="ADENYLATE CYCLASE, TERMINAL-DIFFERENTIATION SPECIFIC-RELATED"/>
    <property type="match status" value="1"/>
</dbReference>
<dbReference type="EMBL" id="CAICTM010001851">
    <property type="protein sequence ID" value="CAB9526597.1"/>
    <property type="molecule type" value="Genomic_DNA"/>
</dbReference>
<evidence type="ECO:0000259" key="1">
    <source>
        <dbReference type="SMART" id="SM00065"/>
    </source>
</evidence>
<protein>
    <submittedName>
        <fullName evidence="2">Serine/threonine-protein kinase/receptor</fullName>
    </submittedName>
</protein>
<comment type="caution">
    <text evidence="2">The sequence shown here is derived from an EMBL/GenBank/DDBJ whole genome shotgun (WGS) entry which is preliminary data.</text>
</comment>
<keyword evidence="2" id="KW-0418">Kinase</keyword>
<dbReference type="SUPFAM" id="SSF55073">
    <property type="entry name" value="Nucleotide cyclase"/>
    <property type="match status" value="2"/>
</dbReference>
<organism evidence="2 3">
    <name type="scientific">Seminavis robusta</name>
    <dbReference type="NCBI Taxonomy" id="568900"/>
    <lineage>
        <taxon>Eukaryota</taxon>
        <taxon>Sar</taxon>
        <taxon>Stramenopiles</taxon>
        <taxon>Ochrophyta</taxon>
        <taxon>Bacillariophyta</taxon>
        <taxon>Bacillariophyceae</taxon>
        <taxon>Bacillariophycidae</taxon>
        <taxon>Naviculales</taxon>
        <taxon>Naviculaceae</taxon>
        <taxon>Seminavis</taxon>
    </lineage>
</organism>
<dbReference type="OrthoDB" id="38307at2759"/>
<accession>A0A9N8ER84</accession>
<dbReference type="Gene3D" id="3.30.70.1230">
    <property type="entry name" value="Nucleotide cyclase"/>
    <property type="match status" value="2"/>
</dbReference>
<evidence type="ECO:0000313" key="3">
    <source>
        <dbReference type="Proteomes" id="UP001153069"/>
    </source>
</evidence>
<dbReference type="PANTHER" id="PTHR43081:SF1">
    <property type="entry name" value="ADENYLATE CYCLASE, TERMINAL-DIFFERENTIATION SPECIFIC"/>
    <property type="match status" value="1"/>
</dbReference>
<dbReference type="InterPro" id="IPR029787">
    <property type="entry name" value="Nucleotide_cyclase"/>
</dbReference>
<gene>
    <name evidence="2" type="ORF">SEMRO_1853_G301790.1</name>
</gene>
<keyword evidence="2" id="KW-0808">Transferase</keyword>
<dbReference type="Proteomes" id="UP001153069">
    <property type="component" value="Unassembled WGS sequence"/>
</dbReference>
<dbReference type="InterPro" id="IPR013761">
    <property type="entry name" value="SAM/pointed_sf"/>
</dbReference>
<feature type="domain" description="GAF" evidence="1">
    <location>
        <begin position="461"/>
        <end position="634"/>
    </location>
</feature>